<feature type="binding site" evidence="4">
    <location>
        <position position="218"/>
    </location>
    <ligand>
        <name>a divalent metal cation</name>
        <dbReference type="ChEBI" id="CHEBI:60240"/>
        <label>1</label>
    </ligand>
</feature>
<feature type="binding site" evidence="4">
    <location>
        <position position="18"/>
    </location>
    <ligand>
        <name>a divalent metal cation</name>
        <dbReference type="ChEBI" id="CHEBI:60240"/>
        <label>1</label>
    </ligand>
</feature>
<keyword evidence="6" id="KW-1185">Reference proteome</keyword>
<reference evidence="5 6" key="1">
    <citation type="journal article" date="2015" name="Stand. Genomic Sci.">
        <title>Complete genome sequence and description of Salinispira pacifica gen. nov., sp. nov., a novel spirochaete isolated form a hypersaline microbial mat.</title>
        <authorList>
            <person name="Ben Hania W."/>
            <person name="Joseph M."/>
            <person name="Schumann P."/>
            <person name="Bunk B."/>
            <person name="Fiebig A."/>
            <person name="Sproer C."/>
            <person name="Klenk H.P."/>
            <person name="Fardeau M.L."/>
            <person name="Spring S."/>
        </authorList>
    </citation>
    <scope>NUCLEOTIDE SEQUENCE [LARGE SCALE GENOMIC DNA]</scope>
    <source>
        <strain evidence="5 6">L21-RPul-D2</strain>
    </source>
</reference>
<dbReference type="GO" id="GO:0046872">
    <property type="term" value="F:metal ion binding"/>
    <property type="evidence" value="ECO:0007669"/>
    <property type="project" value="UniProtKB-KW"/>
</dbReference>
<comment type="similarity">
    <text evidence="1">Belongs to the metallo-dependent hydrolases superfamily. TatD-type hydrolase family.</text>
</comment>
<dbReference type="EMBL" id="CP006939">
    <property type="protein sequence ID" value="AHC14660.1"/>
    <property type="molecule type" value="Genomic_DNA"/>
</dbReference>
<dbReference type="InterPro" id="IPR015991">
    <property type="entry name" value="TatD/YcfH-like"/>
</dbReference>
<dbReference type="NCBIfam" id="TIGR00010">
    <property type="entry name" value="YchF/TatD family DNA exonuclease"/>
    <property type="match status" value="1"/>
</dbReference>
<dbReference type="Pfam" id="PF01026">
    <property type="entry name" value="TatD_DNase"/>
    <property type="match status" value="1"/>
</dbReference>
<dbReference type="STRING" id="1307761.L21SP2_1259"/>
<feature type="binding site" evidence="4">
    <location>
        <position position="110"/>
    </location>
    <ligand>
        <name>a divalent metal cation</name>
        <dbReference type="ChEBI" id="CHEBI:60240"/>
        <label>1</label>
    </ligand>
</feature>
<evidence type="ECO:0000313" key="6">
    <source>
        <dbReference type="Proteomes" id="UP000018680"/>
    </source>
</evidence>
<protein>
    <submittedName>
        <fullName evidence="5">Putative deoxyribonuclease YcfH</fullName>
    </submittedName>
</protein>
<feature type="binding site" evidence="4">
    <location>
        <position position="168"/>
    </location>
    <ligand>
        <name>a divalent metal cation</name>
        <dbReference type="ChEBI" id="CHEBI:60240"/>
        <label>2</label>
    </ligand>
</feature>
<evidence type="ECO:0000256" key="2">
    <source>
        <dbReference type="ARBA" id="ARBA00022723"/>
    </source>
</evidence>
<dbReference type="SUPFAM" id="SSF51556">
    <property type="entry name" value="Metallo-dependent hydrolases"/>
    <property type="match status" value="1"/>
</dbReference>
<dbReference type="PATRIC" id="fig|1307761.3.peg.1252"/>
<keyword evidence="2 4" id="KW-0479">Metal-binding</keyword>
<dbReference type="HOGENOM" id="CLU_031506_4_3_12"/>
<dbReference type="eggNOG" id="COG0084">
    <property type="taxonomic scope" value="Bacteria"/>
</dbReference>
<dbReference type="Proteomes" id="UP000018680">
    <property type="component" value="Chromosome"/>
</dbReference>
<feature type="binding site" evidence="4">
    <location>
        <position position="146"/>
    </location>
    <ligand>
        <name>a divalent metal cation</name>
        <dbReference type="ChEBI" id="CHEBI:60240"/>
        <label>2</label>
    </ligand>
</feature>
<dbReference type="FunFam" id="3.20.20.140:FF:000005">
    <property type="entry name" value="TatD family hydrolase"/>
    <property type="match status" value="1"/>
</dbReference>
<dbReference type="RefSeq" id="WP_024267584.1">
    <property type="nucleotide sequence ID" value="NC_023035.1"/>
</dbReference>
<dbReference type="PIRSF" id="PIRSF005902">
    <property type="entry name" value="DNase_TatD"/>
    <property type="match status" value="1"/>
</dbReference>
<dbReference type="AlphaFoldDB" id="V5WGB3"/>
<evidence type="ECO:0000313" key="5">
    <source>
        <dbReference type="EMBL" id="AHC14660.1"/>
    </source>
</evidence>
<sequence>MQETGTKGRTLLHFIDSHFHILQSENRGFDPSTVVPDAFDSGLRGGMDIAVDLEQIDRRRNYCAEQPGFGYSIGLYPSFSTDPDRSVLLKRLEEELHSRKNDPLLWALGEIGMDFHWDYGSEEMQAELFHAQLELAGKAELPVVIHNREADDAILRVLKSRPTEGIMHCFSSDQHTMKKFLDLGMYISFAGNLTFKKAKEIQEAASMVPLDRVLFETDSPFLTPVPHRGKPNRPANVQHVYEFFSRLRGVPVAQLCDQVRENFTRAVPGYGG</sequence>
<dbReference type="InterPro" id="IPR001130">
    <property type="entry name" value="TatD-like"/>
</dbReference>
<evidence type="ECO:0000256" key="4">
    <source>
        <dbReference type="PIRSR" id="PIRSR005902-1"/>
    </source>
</evidence>
<proteinExistence type="inferred from homology"/>
<organism evidence="5 6">
    <name type="scientific">Salinispira pacifica</name>
    <dbReference type="NCBI Taxonomy" id="1307761"/>
    <lineage>
        <taxon>Bacteria</taxon>
        <taxon>Pseudomonadati</taxon>
        <taxon>Spirochaetota</taxon>
        <taxon>Spirochaetia</taxon>
        <taxon>Spirochaetales</taxon>
        <taxon>Spirochaetaceae</taxon>
        <taxon>Salinispira</taxon>
    </lineage>
</organism>
<keyword evidence="3" id="KW-0378">Hydrolase</keyword>
<gene>
    <name evidence="5" type="ORF">L21SP2_1259</name>
</gene>
<dbReference type="GO" id="GO:0016788">
    <property type="term" value="F:hydrolase activity, acting on ester bonds"/>
    <property type="evidence" value="ECO:0007669"/>
    <property type="project" value="InterPro"/>
</dbReference>
<dbReference type="GO" id="GO:0004536">
    <property type="term" value="F:DNA nuclease activity"/>
    <property type="evidence" value="ECO:0007669"/>
    <property type="project" value="InterPro"/>
</dbReference>
<evidence type="ECO:0000256" key="3">
    <source>
        <dbReference type="ARBA" id="ARBA00022801"/>
    </source>
</evidence>
<dbReference type="InterPro" id="IPR032466">
    <property type="entry name" value="Metal_Hydrolase"/>
</dbReference>
<evidence type="ECO:0000256" key="1">
    <source>
        <dbReference type="ARBA" id="ARBA00009275"/>
    </source>
</evidence>
<dbReference type="GO" id="GO:0005829">
    <property type="term" value="C:cytosol"/>
    <property type="evidence" value="ECO:0007669"/>
    <property type="project" value="TreeGrafter"/>
</dbReference>
<dbReference type="PANTHER" id="PTHR46124">
    <property type="entry name" value="D-AMINOACYL-TRNA DEACYLASE"/>
    <property type="match status" value="1"/>
</dbReference>
<accession>V5WGB3</accession>
<dbReference type="KEGG" id="slr:L21SP2_1259"/>
<dbReference type="Gene3D" id="3.20.20.140">
    <property type="entry name" value="Metal-dependent hydrolases"/>
    <property type="match status" value="1"/>
</dbReference>
<dbReference type="PROSITE" id="PS01090">
    <property type="entry name" value="TATD_2"/>
    <property type="match status" value="1"/>
</dbReference>
<dbReference type="PANTHER" id="PTHR46124:SF2">
    <property type="entry name" value="D-AMINOACYL-TRNA DEACYLASE"/>
    <property type="match status" value="1"/>
</dbReference>
<dbReference type="CDD" id="cd01310">
    <property type="entry name" value="TatD_DNAse"/>
    <property type="match status" value="1"/>
</dbReference>
<dbReference type="InterPro" id="IPR018228">
    <property type="entry name" value="DNase_TatD-rel_CS"/>
</dbReference>
<name>V5WGB3_9SPIO</name>
<feature type="binding site" evidence="4">
    <location>
        <position position="20"/>
    </location>
    <ligand>
        <name>a divalent metal cation</name>
        <dbReference type="ChEBI" id="CHEBI:60240"/>
        <label>1</label>
    </ligand>
</feature>